<evidence type="ECO:0000259" key="1">
    <source>
        <dbReference type="Pfam" id="PF05899"/>
    </source>
</evidence>
<dbReference type="Gene3D" id="2.60.120.10">
    <property type="entry name" value="Jelly Rolls"/>
    <property type="match status" value="1"/>
</dbReference>
<comment type="caution">
    <text evidence="2">The sequence shown here is derived from an EMBL/GenBank/DDBJ whole genome shotgun (WGS) entry which is preliminary data.</text>
</comment>
<evidence type="ECO:0000313" key="3">
    <source>
        <dbReference type="Proteomes" id="UP000460272"/>
    </source>
</evidence>
<dbReference type="SUPFAM" id="SSF51182">
    <property type="entry name" value="RmlC-like cupins"/>
    <property type="match status" value="1"/>
</dbReference>
<dbReference type="Pfam" id="PF05899">
    <property type="entry name" value="Cupin_3"/>
    <property type="match status" value="1"/>
</dbReference>
<dbReference type="InterPro" id="IPR011051">
    <property type="entry name" value="RmlC_Cupin_sf"/>
</dbReference>
<keyword evidence="3" id="KW-1185">Reference proteome</keyword>
<dbReference type="PANTHER" id="PTHR40943:SF1">
    <property type="entry name" value="CYTOPLASMIC PROTEIN"/>
    <property type="match status" value="1"/>
</dbReference>
<evidence type="ECO:0000313" key="2">
    <source>
        <dbReference type="EMBL" id="TVZ03009.1"/>
    </source>
</evidence>
<dbReference type="CDD" id="cd02227">
    <property type="entry name" value="cupin_TM1112-like"/>
    <property type="match status" value="1"/>
</dbReference>
<dbReference type="InterPro" id="IPR014710">
    <property type="entry name" value="RmlC-like_jellyroll"/>
</dbReference>
<dbReference type="OrthoDB" id="9799053at2"/>
<dbReference type="Proteomes" id="UP000460272">
    <property type="component" value="Unassembled WGS sequence"/>
</dbReference>
<dbReference type="PANTHER" id="PTHR40943">
    <property type="entry name" value="CYTOPLASMIC PROTEIN-RELATED"/>
    <property type="match status" value="1"/>
</dbReference>
<feature type="domain" description="(S)-ureidoglycine aminohydrolase cupin" evidence="1">
    <location>
        <begin position="50"/>
        <end position="120"/>
    </location>
</feature>
<reference evidence="2 3" key="1">
    <citation type="submission" date="2018-11" db="EMBL/GenBank/DDBJ databases">
        <title>Trebonia kvetii gen.nov., sp.nov., a novel acidophilic actinobacterium, and proposal of the new actinobacterial family Treboniaceae fam. nov.</title>
        <authorList>
            <person name="Rapoport D."/>
            <person name="Sagova-Mareckova M."/>
            <person name="Sedlacek I."/>
            <person name="Provaznik J."/>
            <person name="Kralova S."/>
            <person name="Pavlinic D."/>
            <person name="Benes V."/>
            <person name="Kopecky J."/>
        </authorList>
    </citation>
    <scope>NUCLEOTIDE SEQUENCE [LARGE SCALE GENOMIC DNA]</scope>
    <source>
        <strain evidence="2 3">15Tr583</strain>
    </source>
</reference>
<dbReference type="RefSeq" id="WP_145855359.1">
    <property type="nucleotide sequence ID" value="NZ_RPFW01000004.1"/>
</dbReference>
<sequence length="123" mass="13012">MTDAPPVIDTALLAAAATAELEDWGPLEEATSADIPMSTRGLTIWSAADDSGASTGIWECTAGPSYWVQDETEVIYVLSGKLTVTPDGGSPTDIGPGDVAVFPRGWAGTWQLHETVRKVYVIF</sequence>
<name>A0A6P2BV52_9ACTN</name>
<gene>
    <name evidence="2" type="ORF">EAS64_21340</name>
</gene>
<dbReference type="EMBL" id="RPFW01000004">
    <property type="protein sequence ID" value="TVZ03009.1"/>
    <property type="molecule type" value="Genomic_DNA"/>
</dbReference>
<dbReference type="InterPro" id="IPR008579">
    <property type="entry name" value="UGlyAH_Cupin_dom"/>
</dbReference>
<accession>A0A6P2BV52</accession>
<proteinExistence type="predicted"/>
<protein>
    <submittedName>
        <fullName evidence="2">DUF861 domain-containing protein</fullName>
    </submittedName>
</protein>
<organism evidence="2 3">
    <name type="scientific">Trebonia kvetii</name>
    <dbReference type="NCBI Taxonomy" id="2480626"/>
    <lineage>
        <taxon>Bacteria</taxon>
        <taxon>Bacillati</taxon>
        <taxon>Actinomycetota</taxon>
        <taxon>Actinomycetes</taxon>
        <taxon>Streptosporangiales</taxon>
        <taxon>Treboniaceae</taxon>
        <taxon>Trebonia</taxon>
    </lineage>
</organism>
<dbReference type="AlphaFoldDB" id="A0A6P2BV52"/>